<feature type="signal peptide" evidence="1">
    <location>
        <begin position="1"/>
        <end position="23"/>
    </location>
</feature>
<dbReference type="AlphaFoldDB" id="A0A1L5P5S8"/>
<reference evidence="3 4" key="1">
    <citation type="submission" date="2016-09" db="EMBL/GenBank/DDBJ databases">
        <title>The complete genome sequences of Rhizobium gallicum, symbiovars gallicum and phaseoli, symbionts associated to common bean (Phaseolus vulgaris).</title>
        <authorList>
            <person name="Bustos P."/>
            <person name="Santamaria R.I."/>
            <person name="Perez-Carrascal O.M."/>
            <person name="Juarez S."/>
            <person name="Lozano L."/>
            <person name="Martinez-Flores I."/>
            <person name="Martinez-Romero E."/>
            <person name="Cevallos M."/>
            <person name="Romero D."/>
            <person name="Davila G."/>
            <person name="Gonzalez V."/>
        </authorList>
    </citation>
    <scope>NUCLEOTIDE SEQUENCE [LARGE SCALE GENOMIC DNA]</scope>
    <source>
        <strain evidence="3 4">8C-3</strain>
    </source>
</reference>
<accession>A0A1L5P5S8</accession>
<feature type="domain" description="SH3b" evidence="2">
    <location>
        <begin position="32"/>
        <end position="84"/>
    </location>
</feature>
<evidence type="ECO:0000313" key="3">
    <source>
        <dbReference type="EMBL" id="APO75504.1"/>
    </source>
</evidence>
<keyword evidence="1" id="KW-0732">Signal</keyword>
<dbReference type="RefSeq" id="WP_074061832.1">
    <property type="nucleotide sequence ID" value="NZ_CP017241.1"/>
</dbReference>
<organism evidence="3 4">
    <name type="scientific">Rhizobium etli 8C-3</name>
    <dbReference type="NCBI Taxonomy" id="538025"/>
    <lineage>
        <taxon>Bacteria</taxon>
        <taxon>Pseudomonadati</taxon>
        <taxon>Pseudomonadota</taxon>
        <taxon>Alphaproteobacteria</taxon>
        <taxon>Hyphomicrobiales</taxon>
        <taxon>Rhizobiaceae</taxon>
        <taxon>Rhizobium/Agrobacterium group</taxon>
        <taxon>Rhizobium</taxon>
    </lineage>
</organism>
<dbReference type="InterPro" id="IPR003646">
    <property type="entry name" value="SH3-like_bac-type"/>
</dbReference>
<gene>
    <name evidence="3" type="ORF">AM571_CH02699</name>
</gene>
<dbReference type="Pfam" id="PF06823">
    <property type="entry name" value="DUF1236"/>
    <property type="match status" value="1"/>
</dbReference>
<dbReference type="Gene3D" id="2.30.30.40">
    <property type="entry name" value="SH3 Domains"/>
    <property type="match status" value="1"/>
</dbReference>
<sequence length="205" mass="22010">MTFTRNLFLAGAVLAASAGLAHAEMSATAINDLNVRSGPGPQYPSVGVATRGSAAILDGCIQGSRWCRVDVNGMRGWVYAKYLQVERQGSRVIVEENEAVLGVPSVTYESTAAVVPADPQPAPGDELLGPVGSVEAITPPETVRTYIETTPTQTVRLGGDVVVGAEVPDTVTFQEIPDYEYRYVRINDRPVLVDPGTRRIVYVYQ</sequence>
<dbReference type="Pfam" id="PF08239">
    <property type="entry name" value="SH3_3"/>
    <property type="match status" value="1"/>
</dbReference>
<evidence type="ECO:0000259" key="2">
    <source>
        <dbReference type="Pfam" id="PF08239"/>
    </source>
</evidence>
<evidence type="ECO:0000256" key="1">
    <source>
        <dbReference type="SAM" id="SignalP"/>
    </source>
</evidence>
<proteinExistence type="predicted"/>
<name>A0A1L5P5S8_RHIET</name>
<evidence type="ECO:0000313" key="4">
    <source>
        <dbReference type="Proteomes" id="UP000185109"/>
    </source>
</evidence>
<protein>
    <submittedName>
        <fullName evidence="3">SH3 domain-containing protein</fullName>
    </submittedName>
</protein>
<dbReference type="Proteomes" id="UP000185109">
    <property type="component" value="Chromosome"/>
</dbReference>
<dbReference type="EMBL" id="CP017241">
    <property type="protein sequence ID" value="APO75504.1"/>
    <property type="molecule type" value="Genomic_DNA"/>
</dbReference>
<dbReference type="InterPro" id="IPR009642">
    <property type="entry name" value="DUF1236"/>
</dbReference>
<feature type="chain" id="PRO_5012408353" evidence="1">
    <location>
        <begin position="24"/>
        <end position="205"/>
    </location>
</feature>